<feature type="domain" description="VWFC" evidence="7">
    <location>
        <begin position="1"/>
        <end position="59"/>
    </location>
</feature>
<dbReference type="OMA" id="KRCECES"/>
<keyword evidence="3" id="KW-0964">Secreted</keyword>
<accession>A0A087UDN1</accession>
<dbReference type="SMART" id="SM00832">
    <property type="entry name" value="C8"/>
    <property type="match status" value="1"/>
</dbReference>
<evidence type="ECO:0000256" key="6">
    <source>
        <dbReference type="ARBA" id="ARBA00023157"/>
    </source>
</evidence>
<keyword evidence="5" id="KW-0677">Repeat</keyword>
<evidence type="ECO:0000256" key="1">
    <source>
        <dbReference type="ARBA" id="ARBA00004613"/>
    </source>
</evidence>
<reference evidence="9 10" key="1">
    <citation type="submission" date="2013-11" db="EMBL/GenBank/DDBJ databases">
        <title>Genome sequencing of Stegodyphus mimosarum.</title>
        <authorList>
            <person name="Bechsgaard J."/>
        </authorList>
    </citation>
    <scope>NUCLEOTIDE SEQUENCE [LARGE SCALE GENOMIC DNA]</scope>
</reference>
<dbReference type="PANTHER" id="PTHR46698">
    <property type="entry name" value="CROSSVEINLESS 2"/>
    <property type="match status" value="1"/>
</dbReference>
<dbReference type="InterPro" id="IPR052424">
    <property type="entry name" value="Kielin_Chordin-BMP_Reg"/>
</dbReference>
<dbReference type="STRING" id="407821.A0A087UDN1"/>
<dbReference type="Pfam" id="PF00094">
    <property type="entry name" value="VWD"/>
    <property type="match status" value="1"/>
</dbReference>
<dbReference type="Gene3D" id="2.10.25.10">
    <property type="entry name" value="Laminin"/>
    <property type="match status" value="1"/>
</dbReference>
<comment type="similarity">
    <text evidence="2">Belongs to the serine protease inhibitor-like (TIL domain-containing) family.</text>
</comment>
<keyword evidence="6" id="KW-1015">Disulfide bond</keyword>
<dbReference type="SUPFAM" id="SSF57603">
    <property type="entry name" value="FnI-like domain"/>
    <property type="match status" value="1"/>
</dbReference>
<dbReference type="InterPro" id="IPR036084">
    <property type="entry name" value="Ser_inhib-like_sf"/>
</dbReference>
<dbReference type="Gene3D" id="2.10.70.10">
    <property type="entry name" value="Complement Module, domain 1"/>
    <property type="match status" value="1"/>
</dbReference>
<dbReference type="InterPro" id="IPR001846">
    <property type="entry name" value="VWF_type-D"/>
</dbReference>
<sequence>MVNGKLRDDGYRWRIDKCTQCTCQDGQVHCAVEPCETQITCPPRHVLKTRNGDCCPSCVEEDGVCTVFGDPHYRTFDGRIFNYQGSCKYVLSKDCINRSFSVEVLNEARYSKTFSWTKSVTIKVNGTKVRLGQYNKIHVNHKPVKLPYIELGVLTVFQEERNVNVRTNLGLKVVWDGNSYLEVTVPSYYKDQLCGLCGNYNGDKDDEFQTKKGDIVRTAEEFGNSWRVGRMKRCTLPQPAKSPETITWSNPDIHVRALRECNVLKSSVFKPCYRAVSAVPYYNSCYLDAGECRPRDRCYCQSLTAYANHCARSGIKLGDWRTATGCDGIRCGNGQQYMNCAPACRRTCKKPKRDKSCRRQCRPGCYCPPGTVWHRKKCIPLDECPS</sequence>
<proteinExistence type="inferred from homology"/>
<dbReference type="OrthoDB" id="6019304at2759"/>
<dbReference type="GO" id="GO:0005576">
    <property type="term" value="C:extracellular region"/>
    <property type="evidence" value="ECO:0007669"/>
    <property type="project" value="UniProtKB-SubCell"/>
</dbReference>
<evidence type="ECO:0000256" key="4">
    <source>
        <dbReference type="ARBA" id="ARBA00022729"/>
    </source>
</evidence>
<dbReference type="Proteomes" id="UP000054359">
    <property type="component" value="Unassembled WGS sequence"/>
</dbReference>
<evidence type="ECO:0000313" key="10">
    <source>
        <dbReference type="Proteomes" id="UP000054359"/>
    </source>
</evidence>
<evidence type="ECO:0000259" key="8">
    <source>
        <dbReference type="PROSITE" id="PS51233"/>
    </source>
</evidence>
<feature type="non-terminal residue" evidence="9">
    <location>
        <position position="386"/>
    </location>
</feature>
<feature type="domain" description="VWFD" evidence="8">
    <location>
        <begin position="63"/>
        <end position="235"/>
    </location>
</feature>
<keyword evidence="4" id="KW-0732">Signal</keyword>
<dbReference type="Pfam" id="PF00093">
    <property type="entry name" value="VWC"/>
    <property type="match status" value="1"/>
</dbReference>
<dbReference type="AlphaFoldDB" id="A0A087UDN1"/>
<comment type="subcellular location">
    <subcellularLocation>
        <location evidence="1">Secreted</location>
    </subcellularLocation>
</comment>
<dbReference type="FunFam" id="2.10.25.10:FF:000055">
    <property type="entry name" value="alpha-tectorin isoform X1"/>
    <property type="match status" value="1"/>
</dbReference>
<dbReference type="CDD" id="cd19941">
    <property type="entry name" value="TIL"/>
    <property type="match status" value="1"/>
</dbReference>
<dbReference type="InterPro" id="IPR002919">
    <property type="entry name" value="TIL_dom"/>
</dbReference>
<dbReference type="InterPro" id="IPR014853">
    <property type="entry name" value="VWF/SSPO/ZAN-like_Cys-rich_dom"/>
</dbReference>
<evidence type="ECO:0000256" key="2">
    <source>
        <dbReference type="ARBA" id="ARBA00007611"/>
    </source>
</evidence>
<dbReference type="SUPFAM" id="SSF57567">
    <property type="entry name" value="Serine protease inhibitors"/>
    <property type="match status" value="1"/>
</dbReference>
<dbReference type="PANTHER" id="PTHR46698:SF4">
    <property type="entry name" value="CROSSVEINLESS 2"/>
    <property type="match status" value="1"/>
</dbReference>
<evidence type="ECO:0000256" key="5">
    <source>
        <dbReference type="ARBA" id="ARBA00022737"/>
    </source>
</evidence>
<keyword evidence="10" id="KW-1185">Reference proteome</keyword>
<dbReference type="InterPro" id="IPR001007">
    <property type="entry name" value="VWF_dom"/>
</dbReference>
<dbReference type="Pfam" id="PF01826">
    <property type="entry name" value="TIL"/>
    <property type="match status" value="1"/>
</dbReference>
<evidence type="ECO:0000259" key="7">
    <source>
        <dbReference type="PROSITE" id="PS50184"/>
    </source>
</evidence>
<dbReference type="SMART" id="SM00216">
    <property type="entry name" value="VWD"/>
    <property type="match status" value="1"/>
</dbReference>
<organism evidence="9 10">
    <name type="scientific">Stegodyphus mimosarum</name>
    <name type="common">African social velvet spider</name>
    <dbReference type="NCBI Taxonomy" id="407821"/>
    <lineage>
        <taxon>Eukaryota</taxon>
        <taxon>Metazoa</taxon>
        <taxon>Ecdysozoa</taxon>
        <taxon>Arthropoda</taxon>
        <taxon>Chelicerata</taxon>
        <taxon>Arachnida</taxon>
        <taxon>Araneae</taxon>
        <taxon>Araneomorphae</taxon>
        <taxon>Entelegynae</taxon>
        <taxon>Eresoidea</taxon>
        <taxon>Eresidae</taxon>
        <taxon>Stegodyphus</taxon>
    </lineage>
</organism>
<evidence type="ECO:0000256" key="3">
    <source>
        <dbReference type="ARBA" id="ARBA00022525"/>
    </source>
</evidence>
<protein>
    <submittedName>
        <fullName evidence="9">Kielin/chordin-like protein</fullName>
    </submittedName>
</protein>
<dbReference type="Pfam" id="PF08742">
    <property type="entry name" value="C8"/>
    <property type="match status" value="1"/>
</dbReference>
<evidence type="ECO:0000313" key="9">
    <source>
        <dbReference type="EMBL" id="KFM75470.1"/>
    </source>
</evidence>
<dbReference type="SMART" id="SM00214">
    <property type="entry name" value="VWC"/>
    <property type="match status" value="1"/>
</dbReference>
<name>A0A087UDN1_STEMI</name>
<dbReference type="PROSITE" id="PS01208">
    <property type="entry name" value="VWFC_1"/>
    <property type="match status" value="1"/>
</dbReference>
<dbReference type="EMBL" id="KK119364">
    <property type="protein sequence ID" value="KFM75470.1"/>
    <property type="molecule type" value="Genomic_DNA"/>
</dbReference>
<gene>
    <name evidence="9" type="ORF">X975_06886</name>
</gene>
<dbReference type="PROSITE" id="PS50184">
    <property type="entry name" value="VWFC_2"/>
    <property type="match status" value="1"/>
</dbReference>
<dbReference type="PROSITE" id="PS51233">
    <property type="entry name" value="VWFD"/>
    <property type="match status" value="1"/>
</dbReference>